<dbReference type="AlphaFoldDB" id="A0A9W6QVQ5"/>
<keyword evidence="3" id="KW-1185">Reference proteome</keyword>
<dbReference type="PANTHER" id="PTHR36454:SF1">
    <property type="entry name" value="DUF1015 DOMAIN-CONTAINING PROTEIN"/>
    <property type="match status" value="1"/>
</dbReference>
<gene>
    <name evidence="2" type="ORF">Atai01_12270</name>
</gene>
<dbReference type="EMBL" id="BSTI01000002">
    <property type="protein sequence ID" value="GLY64608.1"/>
    <property type="molecule type" value="Genomic_DNA"/>
</dbReference>
<protein>
    <recommendedName>
        <fullName evidence="4">DUF1015 domain-containing protein</fullName>
    </recommendedName>
</protein>
<sequence length="421" mass="43966">MAAWVEPIGQGWVVDSRVPGPDVDEFADASEVIAALTGSAGDSLLAVQHPHRTPRARARGLSLADALPSARQELDRLLAGWYRPVADVVAPYRVDGPDGTAVGVLCLVDPNEVSRVRHSEEVYPRVVAERAAMLTGLGRATSAAMLVPVAGGARLTETVLRTTTAPPAVHTVDPAGRTHRMWLVGPGPDQDLLLASVRSRPLLVADGNHRLAAAARARVRLLALVTGGPDLRIGAFHRELVGTGLTAADLARSWRGLGLRVWEGVWGLDPGVAPPEDTGVRGLAPRRGPGSAPPEGADGDRPVPGVVAVRAAGGGLMVELPVPEPGQPLPRIDHTVVEEVLIAGALGVDPEGPHVRPVAAGHPPGPDVDAVFELAPVPFDDVLAVHAQHRLMPRKSTYFTPKPRSGLLLAGLPGAPTEKTT</sequence>
<dbReference type="Proteomes" id="UP001165136">
    <property type="component" value="Unassembled WGS sequence"/>
</dbReference>
<comment type="caution">
    <text evidence="2">The sequence shown here is derived from an EMBL/GenBank/DDBJ whole genome shotgun (WGS) entry which is preliminary data.</text>
</comment>
<dbReference type="RefSeq" id="WP_285486145.1">
    <property type="nucleotide sequence ID" value="NZ_BSTI01000002.1"/>
</dbReference>
<name>A0A9W6QVQ5_9PSEU</name>
<accession>A0A9W6QVQ5</accession>
<evidence type="ECO:0000256" key="1">
    <source>
        <dbReference type="SAM" id="MobiDB-lite"/>
    </source>
</evidence>
<evidence type="ECO:0008006" key="4">
    <source>
        <dbReference type="Google" id="ProtNLM"/>
    </source>
</evidence>
<evidence type="ECO:0000313" key="3">
    <source>
        <dbReference type="Proteomes" id="UP001165136"/>
    </source>
</evidence>
<feature type="region of interest" description="Disordered" evidence="1">
    <location>
        <begin position="273"/>
        <end position="303"/>
    </location>
</feature>
<dbReference type="PANTHER" id="PTHR36454">
    <property type="entry name" value="LMO2823 PROTEIN"/>
    <property type="match status" value="1"/>
</dbReference>
<reference evidence="2" key="1">
    <citation type="submission" date="2023-03" db="EMBL/GenBank/DDBJ databases">
        <title>Amycolatopsis taiwanensis NBRC 103393.</title>
        <authorList>
            <person name="Ichikawa N."/>
            <person name="Sato H."/>
            <person name="Tonouchi N."/>
        </authorList>
    </citation>
    <scope>NUCLEOTIDE SEQUENCE</scope>
    <source>
        <strain evidence="2">NBRC 103393</strain>
    </source>
</reference>
<proteinExistence type="predicted"/>
<dbReference type="InterPro" id="IPR008323">
    <property type="entry name" value="UCP033563"/>
</dbReference>
<organism evidence="2 3">
    <name type="scientific">Amycolatopsis taiwanensis</name>
    <dbReference type="NCBI Taxonomy" id="342230"/>
    <lineage>
        <taxon>Bacteria</taxon>
        <taxon>Bacillati</taxon>
        <taxon>Actinomycetota</taxon>
        <taxon>Actinomycetes</taxon>
        <taxon>Pseudonocardiales</taxon>
        <taxon>Pseudonocardiaceae</taxon>
        <taxon>Amycolatopsis</taxon>
    </lineage>
</organism>
<evidence type="ECO:0000313" key="2">
    <source>
        <dbReference type="EMBL" id="GLY64608.1"/>
    </source>
</evidence>
<dbReference type="Pfam" id="PF06245">
    <property type="entry name" value="DUF1015"/>
    <property type="match status" value="1"/>
</dbReference>